<dbReference type="GO" id="GO:0004672">
    <property type="term" value="F:protein kinase activity"/>
    <property type="evidence" value="ECO:0007669"/>
    <property type="project" value="InterPro"/>
</dbReference>
<dbReference type="GO" id="GO:0035556">
    <property type="term" value="P:intracellular signal transduction"/>
    <property type="evidence" value="ECO:0007669"/>
    <property type="project" value="InterPro"/>
</dbReference>
<feature type="chain" id="PRO_5028027863" description="Guanylate cyclase" evidence="19">
    <location>
        <begin position="23"/>
        <end position="1042"/>
    </location>
</feature>
<comment type="similarity">
    <text evidence="15">Belongs to the adenylyl cyclase class-4/guanylyl cyclase family.</text>
</comment>
<keyword evidence="14 16" id="KW-0141">cGMP biosynthesis</keyword>
<sequence>MASWKVAMTAAACLWWLGGGRCEEYRVLVMMTTTRHDVDGDAELYFSAKRMAAGALMAIDSVNSDPNLLSGHVLTYTYVDTECDPVHGTGQALENIFNGSYSGFIGPTCSQVCRPVANLAAYWNLPVFTPLCNAIDMHDKHHFSTLVRFFGPAKTWGSFYVAICKRFGWNRFAVISHWDIGWTIPANGIVDHAEELNMTVSSYHVLSQDDSLEKVLTQTTKHARIILLSAPGDLIRRLMLTAHDLGLTGGDHVFFCLRYFRHDEIFGNFSWKKGDSRDDAAREAYKSLFMLSVYRPNNDDSRTFSRDVRRRSRQTFSYEFHPDEEVSVMAAIAYDTVNIYAHALNETLAFGEDPYDGRRLAERVRNRTFGGVQGWVTLDGNGDRETNYMMYSFQDGYMKAVGYYFGLSGKYEDVPGTRIRWAGGGHTPPPDTPNCGFDEELYLRNGRYGPIYTLGLALVFPIILLLVGYTIYHRHTMERKLAFKTCQLRSQDIIPIRTRSTCAKNSLSSGQENSPCKLAEYKNTVYIMKGLKVDGSRATMKRGILKELQQLCELNHPNLARIVGACLEAPNCCVLIDHCSKGSLQDILKNESIKLDWTFRWSLIMDIVKGMEYLHNSFLKCHGSLKSTNCVVDSRFVVKITDFGLWRLRKKKRISVEEPKSDALLLNNNAVTALKHAQDQLWTAPEILRGKTERSQKADVYSFALILHEIAFRRGVFYQEGSQLSPKDIVTRVALSLSGVPFRPTVLEEDCPVGLSGLMTQCWAETPEERPDCKVIGAVVRRISGMKSENILDNLLARMEQYADNLESLVQEKTAQVLDEKKRAEDLLERLLPRTVANQLKHGGTVHPESYDSVTVFFSDIVGFTAMSAASSPMEVVDMLNDLYTCFDDIIGNYDVYKVETIGDAYVVVSGLPERNSNHAAEIARMALEMLRAVQTFRIRHRKSEQLKLRIGIHTGPCAAGVVGRKMPRYCLFGDTVNTASRMETYGMALRIHVSESTYQALCQTERFLLESRGEMDIKGKGSLTTYWLLGEKDGIMKESFV</sequence>
<keyword evidence="17" id="KW-0175">Coiled coil</keyword>
<dbReference type="PROSITE" id="PS00452">
    <property type="entry name" value="GUANYLATE_CYCLASE_1"/>
    <property type="match status" value="1"/>
</dbReference>
<evidence type="ECO:0000259" key="21">
    <source>
        <dbReference type="PROSITE" id="PS50125"/>
    </source>
</evidence>
<evidence type="ECO:0000313" key="22">
    <source>
        <dbReference type="Proteomes" id="UP000515135"/>
    </source>
</evidence>
<dbReference type="InterPro" id="IPR028082">
    <property type="entry name" value="Peripla_BP_I"/>
</dbReference>
<dbReference type="InterPro" id="IPR001828">
    <property type="entry name" value="ANF_lig-bd_rcpt"/>
</dbReference>
<dbReference type="GeneID" id="109477829"/>
<evidence type="ECO:0000256" key="6">
    <source>
        <dbReference type="ARBA" id="ARBA00022729"/>
    </source>
</evidence>
<evidence type="ECO:0000256" key="18">
    <source>
        <dbReference type="SAM" id="Phobius"/>
    </source>
</evidence>
<evidence type="ECO:0000259" key="20">
    <source>
        <dbReference type="PROSITE" id="PS50011"/>
    </source>
</evidence>
<dbReference type="PANTHER" id="PTHR11920">
    <property type="entry name" value="GUANYLYL CYCLASE"/>
    <property type="match status" value="1"/>
</dbReference>
<dbReference type="Pfam" id="PF00211">
    <property type="entry name" value="Guanylate_cyc"/>
    <property type="match status" value="1"/>
</dbReference>
<dbReference type="GO" id="GO:0017046">
    <property type="term" value="F:peptide hormone binding"/>
    <property type="evidence" value="ECO:0007669"/>
    <property type="project" value="TreeGrafter"/>
</dbReference>
<dbReference type="CDD" id="cd07302">
    <property type="entry name" value="CHD"/>
    <property type="match status" value="1"/>
</dbReference>
<keyword evidence="6 19" id="KW-0732">Signal</keyword>
<evidence type="ECO:0000256" key="16">
    <source>
        <dbReference type="RuleBase" id="RU003431"/>
    </source>
</evidence>
<dbReference type="OrthoDB" id="1890790at2759"/>
<dbReference type="KEGG" id="bbel:109477829"/>
<protein>
    <recommendedName>
        <fullName evidence="3 16">Guanylate cyclase</fullName>
        <ecNumber evidence="3 16">4.6.1.2</ecNumber>
    </recommendedName>
</protein>
<dbReference type="PROSITE" id="PS50011">
    <property type="entry name" value="PROTEIN_KINASE_DOM"/>
    <property type="match status" value="1"/>
</dbReference>
<dbReference type="Pfam" id="PF01094">
    <property type="entry name" value="ANF_receptor"/>
    <property type="match status" value="1"/>
</dbReference>
<dbReference type="InterPro" id="IPR018297">
    <property type="entry name" value="A/G_cyclase_CS"/>
</dbReference>
<dbReference type="Gene3D" id="3.40.50.2300">
    <property type="match status" value="2"/>
</dbReference>
<feature type="domain" description="Guanylate cyclase" evidence="21">
    <location>
        <begin position="855"/>
        <end position="984"/>
    </location>
</feature>
<keyword evidence="4" id="KW-1003">Cell membrane</keyword>
<keyword evidence="13 15" id="KW-0456">Lyase</keyword>
<evidence type="ECO:0000256" key="13">
    <source>
        <dbReference type="ARBA" id="ARBA00023239"/>
    </source>
</evidence>
<reference evidence="23" key="1">
    <citation type="submission" date="2025-08" db="UniProtKB">
        <authorList>
            <consortium name="RefSeq"/>
        </authorList>
    </citation>
    <scope>IDENTIFICATION</scope>
    <source>
        <tissue evidence="23">Gonad</tissue>
    </source>
</reference>
<keyword evidence="10 18" id="KW-0472">Membrane</keyword>
<evidence type="ECO:0000256" key="14">
    <source>
        <dbReference type="ARBA" id="ARBA00023293"/>
    </source>
</evidence>
<evidence type="ECO:0000256" key="12">
    <source>
        <dbReference type="ARBA" id="ARBA00023180"/>
    </source>
</evidence>
<dbReference type="PANTHER" id="PTHR11920:SF494">
    <property type="entry name" value="ATRIAL NATRIURETIC PEPTIDE RECEPTOR 2"/>
    <property type="match status" value="1"/>
</dbReference>
<evidence type="ECO:0000313" key="23">
    <source>
        <dbReference type="RefSeq" id="XP_019634806.1"/>
    </source>
</evidence>
<comment type="subcellular location">
    <subcellularLocation>
        <location evidence="2">Cell membrane</location>
        <topology evidence="2">Single-pass type I membrane protein</topology>
    </subcellularLocation>
</comment>
<keyword evidence="12" id="KW-0325">Glycoprotein</keyword>
<evidence type="ECO:0000256" key="19">
    <source>
        <dbReference type="SAM" id="SignalP"/>
    </source>
</evidence>
<evidence type="ECO:0000256" key="1">
    <source>
        <dbReference type="ARBA" id="ARBA00001436"/>
    </source>
</evidence>
<dbReference type="GO" id="GO:0005524">
    <property type="term" value="F:ATP binding"/>
    <property type="evidence" value="ECO:0007669"/>
    <property type="project" value="InterPro"/>
</dbReference>
<dbReference type="GO" id="GO:0016941">
    <property type="term" value="F:natriuretic peptide receptor activity"/>
    <property type="evidence" value="ECO:0007669"/>
    <property type="project" value="TreeGrafter"/>
</dbReference>
<dbReference type="SUPFAM" id="SSF55073">
    <property type="entry name" value="Nucleotide cyclase"/>
    <property type="match status" value="1"/>
</dbReference>
<evidence type="ECO:0000256" key="17">
    <source>
        <dbReference type="SAM" id="Coils"/>
    </source>
</evidence>
<evidence type="ECO:0000256" key="15">
    <source>
        <dbReference type="RuleBase" id="RU000405"/>
    </source>
</evidence>
<name>A0A6P4ZYY7_BRABE</name>
<gene>
    <name evidence="23" type="primary">LOC109477829</name>
</gene>
<feature type="coiled-coil region" evidence="17">
    <location>
        <begin position="792"/>
        <end position="830"/>
    </location>
</feature>
<keyword evidence="8 18" id="KW-1133">Transmembrane helix</keyword>
<evidence type="ECO:0000256" key="9">
    <source>
        <dbReference type="ARBA" id="ARBA00023134"/>
    </source>
</evidence>
<dbReference type="PRINTS" id="PR00255">
    <property type="entry name" value="NATPEPTIDER"/>
</dbReference>
<dbReference type="InterPro" id="IPR000719">
    <property type="entry name" value="Prot_kinase_dom"/>
</dbReference>
<dbReference type="GO" id="GO:0007168">
    <property type="term" value="P:receptor guanylyl cyclase signaling pathway"/>
    <property type="evidence" value="ECO:0007669"/>
    <property type="project" value="TreeGrafter"/>
</dbReference>
<comment type="catalytic activity">
    <reaction evidence="1 16">
        <text>GTP = 3',5'-cyclic GMP + diphosphate</text>
        <dbReference type="Rhea" id="RHEA:13665"/>
        <dbReference type="ChEBI" id="CHEBI:33019"/>
        <dbReference type="ChEBI" id="CHEBI:37565"/>
        <dbReference type="ChEBI" id="CHEBI:57746"/>
        <dbReference type="EC" id="4.6.1.2"/>
    </reaction>
</comment>
<dbReference type="EC" id="4.6.1.2" evidence="3 16"/>
<dbReference type="GO" id="GO:0004016">
    <property type="term" value="F:adenylate cyclase activity"/>
    <property type="evidence" value="ECO:0007669"/>
    <property type="project" value="TreeGrafter"/>
</dbReference>
<dbReference type="SUPFAM" id="SSF53822">
    <property type="entry name" value="Periplasmic binding protein-like I"/>
    <property type="match status" value="1"/>
</dbReference>
<dbReference type="RefSeq" id="XP_019634806.1">
    <property type="nucleotide sequence ID" value="XM_019779247.1"/>
</dbReference>
<dbReference type="CDD" id="cd06352">
    <property type="entry name" value="PBP1_NPR_GC-like"/>
    <property type="match status" value="1"/>
</dbReference>
<dbReference type="Gene3D" id="1.10.510.10">
    <property type="entry name" value="Transferase(Phosphotransferase) domain 1"/>
    <property type="match status" value="1"/>
</dbReference>
<evidence type="ECO:0000256" key="2">
    <source>
        <dbReference type="ARBA" id="ARBA00004251"/>
    </source>
</evidence>
<keyword evidence="7" id="KW-0547">Nucleotide-binding</keyword>
<keyword evidence="22" id="KW-1185">Reference proteome</keyword>
<evidence type="ECO:0000256" key="4">
    <source>
        <dbReference type="ARBA" id="ARBA00022475"/>
    </source>
</evidence>
<keyword evidence="9" id="KW-0342">GTP-binding</keyword>
<dbReference type="Proteomes" id="UP000515135">
    <property type="component" value="Unplaced"/>
</dbReference>
<dbReference type="InterPro" id="IPR029787">
    <property type="entry name" value="Nucleotide_cyclase"/>
</dbReference>
<feature type="transmembrane region" description="Helical" evidence="18">
    <location>
        <begin position="451"/>
        <end position="472"/>
    </location>
</feature>
<dbReference type="SUPFAM" id="SSF56112">
    <property type="entry name" value="Protein kinase-like (PK-like)"/>
    <property type="match status" value="1"/>
</dbReference>
<dbReference type="InterPro" id="IPR001170">
    <property type="entry name" value="ANPR/GUC"/>
</dbReference>
<dbReference type="Pfam" id="PF07714">
    <property type="entry name" value="PK_Tyr_Ser-Thr"/>
    <property type="match status" value="1"/>
</dbReference>
<keyword evidence="5 18" id="KW-0812">Transmembrane</keyword>
<evidence type="ECO:0000256" key="3">
    <source>
        <dbReference type="ARBA" id="ARBA00012202"/>
    </source>
</evidence>
<evidence type="ECO:0000256" key="7">
    <source>
        <dbReference type="ARBA" id="ARBA00022741"/>
    </source>
</evidence>
<dbReference type="GO" id="GO:0005886">
    <property type="term" value="C:plasma membrane"/>
    <property type="evidence" value="ECO:0007669"/>
    <property type="project" value="UniProtKB-SubCell"/>
</dbReference>
<dbReference type="PROSITE" id="PS50125">
    <property type="entry name" value="GUANYLATE_CYCLASE_2"/>
    <property type="match status" value="1"/>
</dbReference>
<dbReference type="InterPro" id="IPR050401">
    <property type="entry name" value="Cyclic_nucleotide_synthase"/>
</dbReference>
<feature type="signal peptide" evidence="19">
    <location>
        <begin position="1"/>
        <end position="22"/>
    </location>
</feature>
<feature type="domain" description="Protein kinase" evidence="20">
    <location>
        <begin position="437"/>
        <end position="783"/>
    </location>
</feature>
<organism evidence="22 23">
    <name type="scientific">Branchiostoma belcheri</name>
    <name type="common">Amphioxus</name>
    <dbReference type="NCBI Taxonomy" id="7741"/>
    <lineage>
        <taxon>Eukaryota</taxon>
        <taxon>Metazoa</taxon>
        <taxon>Chordata</taxon>
        <taxon>Cephalochordata</taxon>
        <taxon>Leptocardii</taxon>
        <taxon>Amphioxiformes</taxon>
        <taxon>Branchiostomatidae</taxon>
        <taxon>Branchiostoma</taxon>
    </lineage>
</organism>
<dbReference type="SMART" id="SM00044">
    <property type="entry name" value="CYCc"/>
    <property type="match status" value="1"/>
</dbReference>
<dbReference type="InterPro" id="IPR011009">
    <property type="entry name" value="Kinase-like_dom_sf"/>
</dbReference>
<dbReference type="InterPro" id="IPR001245">
    <property type="entry name" value="Ser-Thr/Tyr_kinase_cat_dom"/>
</dbReference>
<dbReference type="InterPro" id="IPR001054">
    <property type="entry name" value="A/G_cyclase"/>
</dbReference>
<dbReference type="GO" id="GO:0004383">
    <property type="term" value="F:guanylate cyclase activity"/>
    <property type="evidence" value="ECO:0007669"/>
    <property type="project" value="UniProtKB-EC"/>
</dbReference>
<dbReference type="Gene3D" id="3.30.70.1230">
    <property type="entry name" value="Nucleotide cyclase"/>
    <property type="match status" value="1"/>
</dbReference>
<dbReference type="AlphaFoldDB" id="A0A6P4ZYY7"/>
<proteinExistence type="inferred from homology"/>
<evidence type="ECO:0000256" key="11">
    <source>
        <dbReference type="ARBA" id="ARBA00023170"/>
    </source>
</evidence>
<accession>A0A6P4ZYY7</accession>
<evidence type="ECO:0000256" key="5">
    <source>
        <dbReference type="ARBA" id="ARBA00022692"/>
    </source>
</evidence>
<dbReference type="GO" id="GO:0005525">
    <property type="term" value="F:GTP binding"/>
    <property type="evidence" value="ECO:0007669"/>
    <property type="project" value="UniProtKB-KW"/>
</dbReference>
<evidence type="ECO:0000256" key="10">
    <source>
        <dbReference type="ARBA" id="ARBA00023136"/>
    </source>
</evidence>
<dbReference type="FunFam" id="3.30.70.1230:FF:000004">
    <property type="entry name" value="Guanylate cyclase"/>
    <property type="match status" value="1"/>
</dbReference>
<keyword evidence="11" id="KW-0675">Receptor</keyword>
<evidence type="ECO:0000256" key="8">
    <source>
        <dbReference type="ARBA" id="ARBA00022989"/>
    </source>
</evidence>